<feature type="domain" description="PAC" evidence="10">
    <location>
        <begin position="231"/>
        <end position="284"/>
    </location>
</feature>
<dbReference type="PROSITE" id="PS50113">
    <property type="entry name" value="PAC"/>
    <property type="match status" value="2"/>
</dbReference>
<organism evidence="11 12">
    <name type="scientific">Desulfocicer vacuolatum DSM 3385</name>
    <dbReference type="NCBI Taxonomy" id="1121400"/>
    <lineage>
        <taxon>Bacteria</taxon>
        <taxon>Pseudomonadati</taxon>
        <taxon>Thermodesulfobacteriota</taxon>
        <taxon>Desulfobacteria</taxon>
        <taxon>Desulfobacterales</taxon>
        <taxon>Desulfobacteraceae</taxon>
        <taxon>Desulfocicer</taxon>
    </lineage>
</organism>
<dbReference type="Proteomes" id="UP000192418">
    <property type="component" value="Unassembled WGS sequence"/>
</dbReference>
<dbReference type="PROSITE" id="PS50045">
    <property type="entry name" value="SIGMA54_INTERACT_4"/>
    <property type="match status" value="1"/>
</dbReference>
<dbReference type="SMART" id="SM00086">
    <property type="entry name" value="PAC"/>
    <property type="match status" value="3"/>
</dbReference>
<dbReference type="AlphaFoldDB" id="A0A1W2CL24"/>
<dbReference type="Pfam" id="PF25601">
    <property type="entry name" value="AAA_lid_14"/>
    <property type="match status" value="1"/>
</dbReference>
<dbReference type="InterPro" id="IPR003593">
    <property type="entry name" value="AAA+_ATPase"/>
</dbReference>
<dbReference type="Gene3D" id="3.40.50.300">
    <property type="entry name" value="P-loop containing nucleotide triphosphate hydrolases"/>
    <property type="match status" value="1"/>
</dbReference>
<name>A0A1W2CL24_9BACT</name>
<evidence type="ECO:0000259" key="9">
    <source>
        <dbReference type="PROSITE" id="PS50112"/>
    </source>
</evidence>
<evidence type="ECO:0000313" key="11">
    <source>
        <dbReference type="EMBL" id="SMC85694.1"/>
    </source>
</evidence>
<dbReference type="PANTHER" id="PTHR32071:SF57">
    <property type="entry name" value="C4-DICARBOXYLATE TRANSPORT TRANSCRIPTIONAL REGULATORY PROTEIN DCTD"/>
    <property type="match status" value="1"/>
</dbReference>
<feature type="coiled-coil region" evidence="7">
    <location>
        <begin position="286"/>
        <end position="313"/>
    </location>
</feature>
<evidence type="ECO:0000256" key="4">
    <source>
        <dbReference type="ARBA" id="ARBA00023015"/>
    </source>
</evidence>
<evidence type="ECO:0000313" key="12">
    <source>
        <dbReference type="Proteomes" id="UP000192418"/>
    </source>
</evidence>
<dbReference type="PROSITE" id="PS00688">
    <property type="entry name" value="SIGMA54_INTERACT_3"/>
    <property type="match status" value="1"/>
</dbReference>
<feature type="domain" description="PAC" evidence="10">
    <location>
        <begin position="102"/>
        <end position="154"/>
    </location>
</feature>
<dbReference type="Pfam" id="PF18024">
    <property type="entry name" value="HTH_50"/>
    <property type="match status" value="1"/>
</dbReference>
<keyword evidence="2" id="KW-0058">Aromatic hydrocarbons catabolism</keyword>
<evidence type="ECO:0000256" key="6">
    <source>
        <dbReference type="ARBA" id="ARBA00029500"/>
    </source>
</evidence>
<dbReference type="InterPro" id="IPR027417">
    <property type="entry name" value="P-loop_NTPase"/>
</dbReference>
<dbReference type="CDD" id="cd00130">
    <property type="entry name" value="PAS"/>
    <property type="match status" value="2"/>
</dbReference>
<dbReference type="InterPro" id="IPR030828">
    <property type="entry name" value="HTH_TyrR"/>
</dbReference>
<dbReference type="InterPro" id="IPR025944">
    <property type="entry name" value="Sigma_54_int_dom_CS"/>
</dbReference>
<evidence type="ECO:0000256" key="3">
    <source>
        <dbReference type="ARBA" id="ARBA00022840"/>
    </source>
</evidence>
<dbReference type="InterPro" id="IPR035965">
    <property type="entry name" value="PAS-like_dom_sf"/>
</dbReference>
<dbReference type="EMBL" id="FWXY01000012">
    <property type="protein sequence ID" value="SMC85694.1"/>
    <property type="molecule type" value="Genomic_DNA"/>
</dbReference>
<dbReference type="NCBIfam" id="TIGR00229">
    <property type="entry name" value="sensory_box"/>
    <property type="match status" value="2"/>
</dbReference>
<dbReference type="InterPro" id="IPR000700">
    <property type="entry name" value="PAS-assoc_C"/>
</dbReference>
<feature type="domain" description="PAS" evidence="9">
    <location>
        <begin position="155"/>
        <end position="227"/>
    </location>
</feature>
<evidence type="ECO:0000259" key="10">
    <source>
        <dbReference type="PROSITE" id="PS50113"/>
    </source>
</evidence>
<evidence type="ECO:0000256" key="1">
    <source>
        <dbReference type="ARBA" id="ARBA00022741"/>
    </source>
</evidence>
<dbReference type="GO" id="GO:0005524">
    <property type="term" value="F:ATP binding"/>
    <property type="evidence" value="ECO:0007669"/>
    <property type="project" value="UniProtKB-KW"/>
</dbReference>
<dbReference type="InterPro" id="IPR013655">
    <property type="entry name" value="PAS_fold_3"/>
</dbReference>
<keyword evidence="12" id="KW-1185">Reference proteome</keyword>
<dbReference type="InterPro" id="IPR025662">
    <property type="entry name" value="Sigma_54_int_dom_ATP-bd_1"/>
</dbReference>
<dbReference type="GO" id="GO:0003677">
    <property type="term" value="F:DNA binding"/>
    <property type="evidence" value="ECO:0007669"/>
    <property type="project" value="UniProtKB-KW"/>
</dbReference>
<dbReference type="CDD" id="cd00009">
    <property type="entry name" value="AAA"/>
    <property type="match status" value="1"/>
</dbReference>
<evidence type="ECO:0000256" key="2">
    <source>
        <dbReference type="ARBA" id="ARBA00022797"/>
    </source>
</evidence>
<dbReference type="InterPro" id="IPR058031">
    <property type="entry name" value="AAA_lid_NorR"/>
</dbReference>
<dbReference type="Pfam" id="PF00989">
    <property type="entry name" value="PAS"/>
    <property type="match status" value="1"/>
</dbReference>
<dbReference type="Gene3D" id="3.30.450.20">
    <property type="entry name" value="PAS domain"/>
    <property type="match status" value="3"/>
</dbReference>
<dbReference type="Pfam" id="PF13426">
    <property type="entry name" value="PAS_9"/>
    <property type="match status" value="1"/>
</dbReference>
<dbReference type="STRING" id="1121400.SAMN02746065_112116"/>
<dbReference type="Gene3D" id="1.10.10.60">
    <property type="entry name" value="Homeodomain-like"/>
    <property type="match status" value="1"/>
</dbReference>
<dbReference type="Gene3D" id="1.10.8.60">
    <property type="match status" value="1"/>
</dbReference>
<protein>
    <recommendedName>
        <fullName evidence="6">HTH-type transcriptional regulatory protein TyrR</fullName>
    </recommendedName>
</protein>
<feature type="domain" description="Sigma-54 factor interaction" evidence="8">
    <location>
        <begin position="448"/>
        <end position="678"/>
    </location>
</feature>
<dbReference type="InterPro" id="IPR000014">
    <property type="entry name" value="PAS"/>
</dbReference>
<keyword evidence="3" id="KW-0067">ATP-binding</keyword>
<dbReference type="PANTHER" id="PTHR32071">
    <property type="entry name" value="TRANSCRIPTIONAL REGULATORY PROTEIN"/>
    <property type="match status" value="1"/>
</dbReference>
<dbReference type="SUPFAM" id="SSF52540">
    <property type="entry name" value="P-loop containing nucleoside triphosphate hydrolases"/>
    <property type="match status" value="1"/>
</dbReference>
<keyword evidence="7" id="KW-0175">Coiled coil</keyword>
<dbReference type="Pfam" id="PF08447">
    <property type="entry name" value="PAS_3"/>
    <property type="match status" value="1"/>
</dbReference>
<dbReference type="PROSITE" id="PS00675">
    <property type="entry name" value="SIGMA54_INTERACT_1"/>
    <property type="match status" value="1"/>
</dbReference>
<proteinExistence type="predicted"/>
<dbReference type="InterPro" id="IPR001610">
    <property type="entry name" value="PAC"/>
</dbReference>
<accession>A0A1W2CL24</accession>
<dbReference type="SUPFAM" id="SSF46689">
    <property type="entry name" value="Homeodomain-like"/>
    <property type="match status" value="1"/>
</dbReference>
<evidence type="ECO:0000256" key="7">
    <source>
        <dbReference type="SAM" id="Coils"/>
    </source>
</evidence>
<sequence>MGDKTLPDYESENEIIELNRVLHNAMSQVPVGVVVTRIGERRVLVANSEFHRIMGISGSLINNTLKDAFFDIGGKCFYPDSGGINEEQFVHHLMSRNHYIAREYEAQIHQPGGKQLNVLMYSSPVLDDKKEAIAMVTIVQDITRIKQKEEAQLRKNAHLEYALSATVDGLWDWDIPEDKGFLSPRYSEIYGYEEGELPGDIKKWAQMLHPDDKSQALKRLVNIIKEKKETYQSEYRLRQKDGNYRWIRSRAIVTEKDENGVPVKMVGTHQDITREMELKQAQKRINQKLAIEVKRQTKNLETTNQQLETILNESSESIWVFDGQGIVITLNRAAEKSIGCKAQEMVGLSYQILLDRGHINESVTERVLKEKKQISMMQRLIKQHRDLLITGTPVFDDYGQISMVIVNERDLTQLNHLKRELESQRHINRRFQDELTKLNMMELKKQKIIAVSGEMREILSTALKLSELNISNILILGESGTGKGLLAKFVHNNGSRKQNPFVQINCAALPETLLEAELFGYEKGAFTGASEKGKIGLFEMAKGGTLFLDEIGELSMTVQAKLLKSLEDKEVMHLGGLKPVKIDCNIIAATNLDLEKAVKDGLFRQDLYYRLNVFTLKIVPLRRRPEDVMALSRFFLEQYNKEFDMACTFEQLELDKLRCYKFPGNVRELQNVIKKAVVMGGANTINELLNNKKLLKDGIHSPKSIPPSQSLAQRVMAVEREMLLQALETCASTRSLAAFLKTSQTSVVRKLRKHGLTHHLNRKKDD</sequence>
<dbReference type="Pfam" id="PF00158">
    <property type="entry name" value="Sigma54_activat"/>
    <property type="match status" value="1"/>
</dbReference>
<dbReference type="GO" id="GO:0006355">
    <property type="term" value="P:regulation of DNA-templated transcription"/>
    <property type="evidence" value="ECO:0007669"/>
    <property type="project" value="InterPro"/>
</dbReference>
<keyword evidence="1" id="KW-0547">Nucleotide-binding</keyword>
<dbReference type="InterPro" id="IPR009057">
    <property type="entry name" value="Homeodomain-like_sf"/>
</dbReference>
<dbReference type="SUPFAM" id="SSF55785">
    <property type="entry name" value="PYP-like sensor domain (PAS domain)"/>
    <property type="match status" value="3"/>
</dbReference>
<feature type="domain" description="PAS" evidence="9">
    <location>
        <begin position="303"/>
        <end position="347"/>
    </location>
</feature>
<dbReference type="InterPro" id="IPR013767">
    <property type="entry name" value="PAS_fold"/>
</dbReference>
<reference evidence="11 12" key="1">
    <citation type="submission" date="2017-04" db="EMBL/GenBank/DDBJ databases">
        <authorList>
            <person name="Afonso C.L."/>
            <person name="Miller P.J."/>
            <person name="Scott M.A."/>
            <person name="Spackman E."/>
            <person name="Goraichik I."/>
            <person name="Dimitrov K.M."/>
            <person name="Suarez D.L."/>
            <person name="Swayne D.E."/>
        </authorList>
    </citation>
    <scope>NUCLEOTIDE SEQUENCE [LARGE SCALE GENOMIC DNA]</scope>
    <source>
        <strain evidence="11 12">DSM 3385</strain>
    </source>
</reference>
<dbReference type="SMART" id="SM00091">
    <property type="entry name" value="PAS"/>
    <property type="match status" value="3"/>
</dbReference>
<dbReference type="FunFam" id="3.40.50.300:FF:000006">
    <property type="entry name" value="DNA-binding transcriptional regulator NtrC"/>
    <property type="match status" value="1"/>
</dbReference>
<dbReference type="SMART" id="SM00382">
    <property type="entry name" value="AAA"/>
    <property type="match status" value="1"/>
</dbReference>
<evidence type="ECO:0000256" key="5">
    <source>
        <dbReference type="ARBA" id="ARBA00023163"/>
    </source>
</evidence>
<gene>
    <name evidence="11" type="ORF">SAMN02746065_112116</name>
</gene>
<keyword evidence="4" id="KW-0805">Transcription regulation</keyword>
<dbReference type="PROSITE" id="PS50112">
    <property type="entry name" value="PAS"/>
    <property type="match status" value="2"/>
</dbReference>
<dbReference type="InterPro" id="IPR002078">
    <property type="entry name" value="Sigma_54_int"/>
</dbReference>
<keyword evidence="5" id="KW-0804">Transcription</keyword>
<evidence type="ECO:0000259" key="8">
    <source>
        <dbReference type="PROSITE" id="PS50045"/>
    </source>
</evidence>